<evidence type="ECO:0000256" key="1">
    <source>
        <dbReference type="SAM" id="Phobius"/>
    </source>
</evidence>
<keyword evidence="2" id="KW-1185">Reference proteome</keyword>
<protein>
    <submittedName>
        <fullName evidence="3">Uncharacterized protein</fullName>
    </submittedName>
</protein>
<proteinExistence type="predicted"/>
<feature type="transmembrane region" description="Helical" evidence="1">
    <location>
        <begin position="20"/>
        <end position="37"/>
    </location>
</feature>
<dbReference type="AlphaFoldDB" id="A0A6J3M447"/>
<dbReference type="RefSeq" id="XP_033459709.1">
    <property type="nucleotide sequence ID" value="XM_033604796.1"/>
</dbReference>
<reference evidence="3" key="1">
    <citation type="submission" date="2020-01" db="EMBL/GenBank/DDBJ databases">
        <authorList>
            <consortium name="DOE Joint Genome Institute"/>
            <person name="Haridas S."/>
            <person name="Albert R."/>
            <person name="Binder M."/>
            <person name="Bloem J."/>
            <person name="Labutti K."/>
            <person name="Salamov A."/>
            <person name="Andreopoulos B."/>
            <person name="Baker S.E."/>
            <person name="Barry K."/>
            <person name="Bills G."/>
            <person name="Bluhm B.H."/>
            <person name="Cannon C."/>
            <person name="Castanera R."/>
            <person name="Culley D.E."/>
            <person name="Daum C."/>
            <person name="Ezra D."/>
            <person name="Gonzalez J.B."/>
            <person name="Henrissat B."/>
            <person name="Kuo A."/>
            <person name="Liang C."/>
            <person name="Lipzen A."/>
            <person name="Lutzoni F."/>
            <person name="Magnuson J."/>
            <person name="Mondo S."/>
            <person name="Nolan M."/>
            <person name="Ohm R."/>
            <person name="Pangilinan J."/>
            <person name="Park H.-J."/>
            <person name="Ramirez L."/>
            <person name="Alfaro M."/>
            <person name="Sun H."/>
            <person name="Tritt A."/>
            <person name="Yoshinaga Y."/>
            <person name="Zwiers L.-H."/>
            <person name="Turgeon B.G."/>
            <person name="Goodwin S.B."/>
            <person name="Spatafora J.W."/>
            <person name="Crous P.W."/>
            <person name="Grigoriev I.V."/>
        </authorList>
    </citation>
    <scope>NUCLEOTIDE SEQUENCE</scope>
    <source>
        <strain evidence="3">CBS 342.82</strain>
    </source>
</reference>
<evidence type="ECO:0000313" key="2">
    <source>
        <dbReference type="Proteomes" id="UP000504637"/>
    </source>
</evidence>
<reference evidence="3" key="3">
    <citation type="submission" date="2025-08" db="UniProtKB">
        <authorList>
            <consortium name="RefSeq"/>
        </authorList>
    </citation>
    <scope>IDENTIFICATION</scope>
    <source>
        <strain evidence="3">CBS 342.82</strain>
    </source>
</reference>
<evidence type="ECO:0000313" key="3">
    <source>
        <dbReference type="RefSeq" id="XP_033459709.1"/>
    </source>
</evidence>
<reference evidence="3" key="2">
    <citation type="submission" date="2020-04" db="EMBL/GenBank/DDBJ databases">
        <authorList>
            <consortium name="NCBI Genome Project"/>
        </authorList>
    </citation>
    <scope>NUCLEOTIDE SEQUENCE</scope>
    <source>
        <strain evidence="3">CBS 342.82</strain>
    </source>
</reference>
<dbReference type="GeneID" id="54362596"/>
<keyword evidence="1" id="KW-1133">Transmembrane helix</keyword>
<keyword evidence="1" id="KW-0472">Membrane</keyword>
<name>A0A6J3M447_9PEZI</name>
<dbReference type="Proteomes" id="UP000504637">
    <property type="component" value="Unplaced"/>
</dbReference>
<accession>A0A6J3M447</accession>
<gene>
    <name evidence="3" type="ORF">K489DRAFT_380041</name>
</gene>
<organism evidence="3">
    <name type="scientific">Dissoconium aciculare CBS 342.82</name>
    <dbReference type="NCBI Taxonomy" id="1314786"/>
    <lineage>
        <taxon>Eukaryota</taxon>
        <taxon>Fungi</taxon>
        <taxon>Dikarya</taxon>
        <taxon>Ascomycota</taxon>
        <taxon>Pezizomycotina</taxon>
        <taxon>Dothideomycetes</taxon>
        <taxon>Dothideomycetidae</taxon>
        <taxon>Mycosphaerellales</taxon>
        <taxon>Dissoconiaceae</taxon>
        <taxon>Dissoconium</taxon>
    </lineage>
</organism>
<keyword evidence="1" id="KW-0812">Transmembrane</keyword>
<sequence length="77" mass="8681">MRPGLSQSVSTLLYDDSTNTHGINIMIITMIITVMSCRQCGRNISDRHIRATRSRFIARGRGSARCDDQEPSWLVGR</sequence>